<dbReference type="SMART" id="SM00320">
    <property type="entry name" value="WD40"/>
    <property type="match status" value="8"/>
</dbReference>
<keyword evidence="1 3" id="KW-0853">WD repeat</keyword>
<dbReference type="SUPFAM" id="SSF50978">
    <property type="entry name" value="WD40 repeat-like"/>
    <property type="match status" value="1"/>
</dbReference>
<keyword evidence="2" id="KW-0677">Repeat</keyword>
<accession>A0AAV9WPA3</accession>
<dbReference type="InterPro" id="IPR036322">
    <property type="entry name" value="WD40_repeat_dom_sf"/>
</dbReference>
<dbReference type="Pfam" id="PF07676">
    <property type="entry name" value="PD40"/>
    <property type="match status" value="1"/>
</dbReference>
<evidence type="ECO:0000256" key="2">
    <source>
        <dbReference type="ARBA" id="ARBA00022737"/>
    </source>
</evidence>
<feature type="repeat" description="WD" evidence="3">
    <location>
        <begin position="536"/>
        <end position="577"/>
    </location>
</feature>
<dbReference type="Gene3D" id="2.130.10.10">
    <property type="entry name" value="YVTN repeat-like/Quinoprotein amine dehydrogenase"/>
    <property type="match status" value="4"/>
</dbReference>
<evidence type="ECO:0000256" key="3">
    <source>
        <dbReference type="PROSITE-ProRule" id="PRU00221"/>
    </source>
</evidence>
<dbReference type="EMBL" id="JAVHJL010000001">
    <property type="protein sequence ID" value="KAK6511483.1"/>
    <property type="molecule type" value="Genomic_DNA"/>
</dbReference>
<dbReference type="InterPro" id="IPR011659">
    <property type="entry name" value="WD40"/>
</dbReference>
<dbReference type="Pfam" id="PF00400">
    <property type="entry name" value="WD40"/>
    <property type="match status" value="2"/>
</dbReference>
<evidence type="ECO:0000256" key="1">
    <source>
        <dbReference type="ARBA" id="ARBA00022574"/>
    </source>
</evidence>
<dbReference type="PROSITE" id="PS50082">
    <property type="entry name" value="WD_REPEATS_2"/>
    <property type="match status" value="1"/>
</dbReference>
<keyword evidence="5" id="KW-1185">Reference proteome</keyword>
<organism evidence="4 5">
    <name type="scientific">Arthrobotrys musiformis</name>
    <dbReference type="NCBI Taxonomy" id="47236"/>
    <lineage>
        <taxon>Eukaryota</taxon>
        <taxon>Fungi</taxon>
        <taxon>Dikarya</taxon>
        <taxon>Ascomycota</taxon>
        <taxon>Pezizomycotina</taxon>
        <taxon>Orbiliomycetes</taxon>
        <taxon>Orbiliales</taxon>
        <taxon>Orbiliaceae</taxon>
        <taxon>Arthrobotrys</taxon>
    </lineage>
</organism>
<dbReference type="PANTHER" id="PTHR19848:SF8">
    <property type="entry name" value="F-BOX AND WD REPEAT DOMAIN CONTAINING 7"/>
    <property type="match status" value="1"/>
</dbReference>
<dbReference type="PROSITE" id="PS50294">
    <property type="entry name" value="WD_REPEATS_REGION"/>
    <property type="match status" value="1"/>
</dbReference>
<dbReference type="PANTHER" id="PTHR19848">
    <property type="entry name" value="WD40 REPEAT PROTEIN"/>
    <property type="match status" value="1"/>
</dbReference>
<evidence type="ECO:0000313" key="5">
    <source>
        <dbReference type="Proteomes" id="UP001370758"/>
    </source>
</evidence>
<gene>
    <name evidence="4" type="ORF">TWF481_000398</name>
</gene>
<protein>
    <recommendedName>
        <fullName evidence="6">NACHT domain-containing protein</fullName>
    </recommendedName>
</protein>
<dbReference type="InterPro" id="IPR001680">
    <property type="entry name" value="WD40_rpt"/>
</dbReference>
<name>A0AAV9WPA3_9PEZI</name>
<dbReference type="Proteomes" id="UP001370758">
    <property type="component" value="Unassembled WGS sequence"/>
</dbReference>
<proteinExistence type="predicted"/>
<sequence length="1679" mass="188650">MDWDSNRAIVIDALDECSDPGEIKTIIELLSRLSSLKYIKVVLTSRPELLICLKFEEPHLEGTYQDFSLKKVPQDIIKRDIKAFFDYELAITKRNRNLTDWSPEESIQALTDMVHPLFIVAATVCRILNDPKHRFDPQHMLEKILEPRSTIGRGLSGVGSTYITVLDQLIGGIGDSYCRDLIIKQFQEIVGTIIILVTPLSINSLASFVSAGRKAVGGASISSPGPTCTVREVRGILDTLQSVLSVPKDNERQVRLLHASFRDFLTGADLKQHSNANFSSLWINQMERDKSIAIMCLEILSRCLRQNICRLKSPSSLRSSIDGETIEKYIKPEAQYACCYWVSHLERAEFRIHDKDMVHLFLQQYFIQWLEALSILGKAYDIILQIRTLQSMIAHDSIEVLEFINDAHRFVLASLSAIDATPLQLYSLSIIFAPRDSIIRKTFIDLIPKWIRTVPEVDTGWGPVLRVWDHDYNKAHAQNLVQDKPNPFANFEGIVRDSVNCGAIEFSPDGKILAFASDNLSITLYDSFTGAEVRTLRGHQDLIHGIKFSRDGKLIVSVSKDRTVKIWNSITGSLKLTLKGHKTSVKAAAFSPDGSSVFSIASDALLQWDCTSGDLQRVSKGLFTLGSGFKFSPNGRLLVSIPDDAITWIWNTKSKQAQAFLMSKEGGKAAINQRSLMVLSHDGKEIAAQGISANGKHRRVGVYSTATGEYLRTPLQAKPKRIYAMAFLPSGQLVVVSRRHRHARSLSLPTHPRWGLEDYDDSDSSIYPGSINLGPWERDFGTQRPSDVVFQNLSTGEHQVIDAWRDTYWGQWSSVIISHDGKLLLFLFCYPAKEQNRSGEFQSQIDVCGSTGRRIRQVKLLSPERISSHALSPGNKLVAAITCTGSITLHDFKTGALLRTLRLSAAPTADRVYHPAREDNQVGLAVRFSRDGKRIASAVGRTINIWDSQVRGAGLLETIEGQWHDIWGIDFASDGNLIVLGPDGAVKVLESGTGEPLQPVYNLEGNAYASVNAAAAISPDNNLLAATRAKELYLWHLPTGTQLLPYPPGCTEPEWYVYRRYSQLTRGRDLGWRNLIFTQDSNKIIVHTYSTDWMISRGLDIYTGPEHLPNLSVEPQMASRWSRLVSRIDTDTIPPTKSMAISPSGLFAMVSERVITLLDPAGREPEKHRWSFQLDRRGNDTLLSIGARCQDLQFWDTSTGVLIGSFYPPWGGKIPPKVLTFSTSASRVFMATRKGVASSSSKLKDSQRHTQRFFDVVKVWNGQIQTKTFSEGWRFVLNRSCIDRDESPPDERYYLPVPTCFSYDTTLFAIAMRDSIGIWDITDSEQAATCPVWYYDESSLVPSEEPRSIAQEFWRTVGSWFNSVPPPMSQDLESEDDRASHHRSFQPHVSVPIGSVISIALSPDNTLLASACEASQPFIKVWDLTKGELCCQWLWSEYSEDWRLVVETESLGLSFSPSGELLMAVGRQYIERTEEFGNQPSVNVYPLVIKIWRSDSGKLQRSFIYRQRIPLLSQDDIQRILQEIAISPDDKLIAMHTTDLPVSLGMEIPETRDVVLLDITTGEEVQKIHVNQHSASLRFSEDGLQLKTEFGVFDVDRGFKNTIYFSQSFHNIAVDGDWISRNGERIIWIPHRVRRGKHELNPYVYGNTVFLHTVAIQPILGFAPPNDEDECEDSAAREL</sequence>
<dbReference type="SUPFAM" id="SSF82171">
    <property type="entry name" value="DPP6 N-terminal domain-like"/>
    <property type="match status" value="2"/>
</dbReference>
<evidence type="ECO:0008006" key="6">
    <source>
        <dbReference type="Google" id="ProtNLM"/>
    </source>
</evidence>
<dbReference type="InterPro" id="IPR015943">
    <property type="entry name" value="WD40/YVTN_repeat-like_dom_sf"/>
</dbReference>
<comment type="caution">
    <text evidence="4">The sequence shown here is derived from an EMBL/GenBank/DDBJ whole genome shotgun (WGS) entry which is preliminary data.</text>
</comment>
<reference evidence="4 5" key="1">
    <citation type="submission" date="2023-08" db="EMBL/GenBank/DDBJ databases">
        <authorList>
            <person name="Palmer J.M."/>
        </authorList>
    </citation>
    <scope>NUCLEOTIDE SEQUENCE [LARGE SCALE GENOMIC DNA]</scope>
    <source>
        <strain evidence="4 5">TWF481</strain>
    </source>
</reference>
<evidence type="ECO:0000313" key="4">
    <source>
        <dbReference type="EMBL" id="KAK6511483.1"/>
    </source>
</evidence>